<evidence type="ECO:0000313" key="5">
    <source>
        <dbReference type="Proteomes" id="UP000295718"/>
    </source>
</evidence>
<accession>A0A4R1QQA3</accession>
<dbReference type="SMART" id="SM00909">
    <property type="entry name" value="Germane"/>
    <property type="match status" value="1"/>
</dbReference>
<comment type="caution">
    <text evidence="4">The sequence shown here is derived from an EMBL/GenBank/DDBJ whole genome shotgun (WGS) entry which is preliminary data.</text>
</comment>
<dbReference type="STRING" id="1469948.GCA_000732725_00661"/>
<dbReference type="Pfam" id="PF10646">
    <property type="entry name" value="Germane"/>
    <property type="match status" value="1"/>
</dbReference>
<dbReference type="RefSeq" id="WP_157837527.1">
    <property type="nucleotide sequence ID" value="NZ_JPNB01000001.1"/>
</dbReference>
<evidence type="ECO:0000313" key="4">
    <source>
        <dbReference type="EMBL" id="TCL55938.1"/>
    </source>
</evidence>
<dbReference type="Proteomes" id="UP000295718">
    <property type="component" value="Unassembled WGS sequence"/>
</dbReference>
<evidence type="ECO:0000256" key="1">
    <source>
        <dbReference type="SAM" id="MobiDB-lite"/>
    </source>
</evidence>
<sequence>MKKKRWMTLAMLFVGVTFTACGNSENSEEAAPEVMQAEDFSAVASEEIGAEGGMGSIVDELISLREDTQTKEQAANEETQRTIDGTKQQNEVQSGETERGSKAADLQNTGEYGDDVTDLQNLQELVIYYSNSKADGLESETVLVEEVTANAIIGYLAGHNIVSIDTNVNDFRVEEENSLIYLDLSKAFGEYLKTMGSSGEAVIMAALTDTFLQAYEAEALQITVEGKTIETNHAVYDEPLTFTEPKFDFE</sequence>
<feature type="domain" description="GerMN" evidence="3">
    <location>
        <begin position="145"/>
        <end position="233"/>
    </location>
</feature>
<reference evidence="4 5" key="1">
    <citation type="submission" date="2019-03" db="EMBL/GenBank/DDBJ databases">
        <title>Genomic Encyclopedia of Type Strains, Phase IV (KMG-IV): sequencing the most valuable type-strain genomes for metagenomic binning, comparative biology and taxonomic classification.</title>
        <authorList>
            <person name="Goeker M."/>
        </authorList>
    </citation>
    <scope>NUCLEOTIDE SEQUENCE [LARGE SCALE GENOMIC DNA]</scope>
    <source>
        <strain evidence="4 5">DSM 100556</strain>
    </source>
</reference>
<protein>
    <submittedName>
        <fullName evidence="4">Sporulation and spore germination protein</fullName>
    </submittedName>
</protein>
<feature type="region of interest" description="Disordered" evidence="1">
    <location>
        <begin position="74"/>
        <end position="114"/>
    </location>
</feature>
<keyword evidence="2" id="KW-0732">Signal</keyword>
<feature type="signal peptide" evidence="2">
    <location>
        <begin position="1"/>
        <end position="22"/>
    </location>
</feature>
<evidence type="ECO:0000259" key="3">
    <source>
        <dbReference type="SMART" id="SM00909"/>
    </source>
</evidence>
<proteinExistence type="predicted"/>
<dbReference type="EMBL" id="SLUO01000013">
    <property type="protein sequence ID" value="TCL55938.1"/>
    <property type="molecule type" value="Genomic_DNA"/>
</dbReference>
<name>A0A4R1QQA3_9FIRM</name>
<organism evidence="4 5">
    <name type="scientific">Kineothrix alysoides</name>
    <dbReference type="NCBI Taxonomy" id="1469948"/>
    <lineage>
        <taxon>Bacteria</taxon>
        <taxon>Bacillati</taxon>
        <taxon>Bacillota</taxon>
        <taxon>Clostridia</taxon>
        <taxon>Lachnospirales</taxon>
        <taxon>Lachnospiraceae</taxon>
        <taxon>Kineothrix</taxon>
    </lineage>
</organism>
<dbReference type="PROSITE" id="PS51257">
    <property type="entry name" value="PROKAR_LIPOPROTEIN"/>
    <property type="match status" value="1"/>
</dbReference>
<dbReference type="AlphaFoldDB" id="A0A4R1QQA3"/>
<evidence type="ECO:0000256" key="2">
    <source>
        <dbReference type="SAM" id="SignalP"/>
    </source>
</evidence>
<feature type="chain" id="PRO_5039697943" evidence="2">
    <location>
        <begin position="23"/>
        <end position="250"/>
    </location>
</feature>
<gene>
    <name evidence="4" type="ORF">EDD76_11374</name>
</gene>
<dbReference type="InterPro" id="IPR019606">
    <property type="entry name" value="GerMN"/>
</dbReference>
<feature type="compositionally biased region" description="Polar residues" evidence="1">
    <location>
        <begin position="74"/>
        <end position="95"/>
    </location>
</feature>
<keyword evidence="5" id="KW-1185">Reference proteome</keyword>